<dbReference type="Pfam" id="PF00593">
    <property type="entry name" value="TonB_dep_Rec_b-barrel"/>
    <property type="match status" value="1"/>
</dbReference>
<keyword evidence="4 10" id="KW-0812">Transmembrane</keyword>
<dbReference type="InterPro" id="IPR000531">
    <property type="entry name" value="Beta-barrel_TonB"/>
</dbReference>
<dbReference type="AlphaFoldDB" id="A0A128EAA7"/>
<evidence type="ECO:0000313" key="15">
    <source>
        <dbReference type="Proteomes" id="UP000069632"/>
    </source>
</evidence>
<dbReference type="Proteomes" id="UP000069632">
    <property type="component" value="Unassembled WGS sequence"/>
</dbReference>
<dbReference type="GO" id="GO:0009279">
    <property type="term" value="C:cell outer membrane"/>
    <property type="evidence" value="ECO:0007669"/>
    <property type="project" value="UniProtKB-SubCell"/>
</dbReference>
<evidence type="ECO:0000256" key="9">
    <source>
        <dbReference type="ARBA" id="ARBA00023237"/>
    </source>
</evidence>
<gene>
    <name evidence="14" type="primary">cirA</name>
    <name evidence="14" type="ORF">ERS672216_00508</name>
</gene>
<dbReference type="EMBL" id="FIZP01000001">
    <property type="protein sequence ID" value="CZE46696.1"/>
    <property type="molecule type" value="Genomic_DNA"/>
</dbReference>
<keyword evidence="6" id="KW-0406">Ion transport</keyword>
<evidence type="ECO:0000256" key="11">
    <source>
        <dbReference type="RuleBase" id="RU003357"/>
    </source>
</evidence>
<evidence type="ECO:0000256" key="8">
    <source>
        <dbReference type="ARBA" id="ARBA00023136"/>
    </source>
</evidence>
<feature type="domain" description="TonB-dependent receptor-like beta-barrel" evidence="12">
    <location>
        <begin position="251"/>
        <end position="615"/>
    </location>
</feature>
<dbReference type="InterPro" id="IPR039426">
    <property type="entry name" value="TonB-dep_rcpt-like"/>
</dbReference>
<comment type="subcellular location">
    <subcellularLocation>
        <location evidence="1 10">Cell outer membrane</location>
        <topology evidence="1 10">Multi-pass membrane protein</topology>
    </subcellularLocation>
</comment>
<evidence type="ECO:0000256" key="6">
    <source>
        <dbReference type="ARBA" id="ARBA00023065"/>
    </source>
</evidence>
<keyword evidence="5" id="KW-0732">Signal</keyword>
<keyword evidence="3 10" id="KW-1134">Transmembrane beta strand</keyword>
<sequence>MRFKPYLALSLIASAAIADESIKLENIVVTASGYEQNILEAPATIQTITKEEIEDRAYANITDVLDDVAGVSIEGGANSKTSGGSIYIRGLSEEYTMFLVDGKAQGSSQVYYNGYGSGAESNWLPPADAIERIEVIKGPMSSLYGSEAMGGVINVITKKIPTKPSLRLTYDTMLQEKSAAGNSNNFKYYMATPIIDDVLGISLYGQFFDRDEDKITDGYKKQIKNNHTAKVNLKIGDSQDIEFLAGYARTKNRGHKEKSGYNSVMDNDRRNYSLTHNIEWNEKINTTSFINHENVHIHNGSANSGYLRTTYNTKSVAVFDTNVLTFGAEYKKEQTKHAKSRFHGTQGSMDLKRWQGALFLEDEYFLTDEFYLTGGLRWDENEHYGSEIIPRLYGVYKLSDSLSLKAGVSKGYKAPTLKQADPAIGEQSKGGGVDLGNKSLSPETSINYEVGLAYDDSALSGDLTAFYTDFQDKINKVRICDKLGGCHYNDQIWNYINEYQNVDKAELKGVEFNIGYKFDKVRTKFNYTYSKSEQKSGANKGQPFTNTPAHMANISVDYSPISTLNLWSKVKYKSATRESVSRGRSVKTPDYTLVDLGVKYKVAKNFDLFAGVYNVFNKEIDQEDGYGKHLDGRRYNLGFSVNY</sequence>
<keyword evidence="15" id="KW-1185">Reference proteome</keyword>
<keyword evidence="7 11" id="KW-0798">TonB box</keyword>
<dbReference type="PANTHER" id="PTHR30069:SF53">
    <property type="entry name" value="COLICIN I RECEPTOR-RELATED"/>
    <property type="match status" value="1"/>
</dbReference>
<keyword evidence="2 10" id="KW-0813">Transport</keyword>
<comment type="similarity">
    <text evidence="10 11">Belongs to the TonB-dependent receptor family.</text>
</comment>
<evidence type="ECO:0000256" key="3">
    <source>
        <dbReference type="ARBA" id="ARBA00022452"/>
    </source>
</evidence>
<dbReference type="Gene3D" id="2.170.130.10">
    <property type="entry name" value="TonB-dependent receptor, plug domain"/>
    <property type="match status" value="1"/>
</dbReference>
<dbReference type="OrthoDB" id="5389752at2"/>
<dbReference type="Gene3D" id="2.40.170.20">
    <property type="entry name" value="TonB-dependent receptor, beta-barrel domain"/>
    <property type="match status" value="1"/>
</dbReference>
<accession>A0A128EAA7</accession>
<evidence type="ECO:0000256" key="1">
    <source>
        <dbReference type="ARBA" id="ARBA00004571"/>
    </source>
</evidence>
<dbReference type="InterPro" id="IPR037066">
    <property type="entry name" value="Plug_dom_sf"/>
</dbReference>
<name>A0A128EAA7_9BACT</name>
<dbReference type="InterPro" id="IPR012910">
    <property type="entry name" value="Plug_dom"/>
</dbReference>
<keyword evidence="9 10" id="KW-0998">Cell outer membrane</keyword>
<feature type="domain" description="TonB-dependent receptor plug" evidence="13">
    <location>
        <begin position="39"/>
        <end position="152"/>
    </location>
</feature>
<dbReference type="SUPFAM" id="SSF56935">
    <property type="entry name" value="Porins"/>
    <property type="match status" value="1"/>
</dbReference>
<dbReference type="GO" id="GO:0015344">
    <property type="term" value="F:siderophore uptake transmembrane transporter activity"/>
    <property type="evidence" value="ECO:0007669"/>
    <property type="project" value="TreeGrafter"/>
</dbReference>
<dbReference type="Pfam" id="PF07715">
    <property type="entry name" value="Plug"/>
    <property type="match status" value="1"/>
</dbReference>
<evidence type="ECO:0000256" key="2">
    <source>
        <dbReference type="ARBA" id="ARBA00022448"/>
    </source>
</evidence>
<dbReference type="GO" id="GO:0044718">
    <property type="term" value="P:siderophore transmembrane transport"/>
    <property type="evidence" value="ECO:0007669"/>
    <property type="project" value="TreeGrafter"/>
</dbReference>
<evidence type="ECO:0000256" key="10">
    <source>
        <dbReference type="PROSITE-ProRule" id="PRU01360"/>
    </source>
</evidence>
<dbReference type="PANTHER" id="PTHR30069">
    <property type="entry name" value="TONB-DEPENDENT OUTER MEMBRANE RECEPTOR"/>
    <property type="match status" value="1"/>
</dbReference>
<evidence type="ECO:0000259" key="12">
    <source>
        <dbReference type="Pfam" id="PF00593"/>
    </source>
</evidence>
<organism evidence="14 15">
    <name type="scientific">Campylobacter geochelonis</name>
    <dbReference type="NCBI Taxonomy" id="1780362"/>
    <lineage>
        <taxon>Bacteria</taxon>
        <taxon>Pseudomonadati</taxon>
        <taxon>Campylobacterota</taxon>
        <taxon>Epsilonproteobacteria</taxon>
        <taxon>Campylobacterales</taxon>
        <taxon>Campylobacteraceae</taxon>
        <taxon>Campylobacter</taxon>
    </lineage>
</organism>
<keyword evidence="8 10" id="KW-0472">Membrane</keyword>
<dbReference type="CDD" id="cd01347">
    <property type="entry name" value="ligand_gated_channel"/>
    <property type="match status" value="1"/>
</dbReference>
<reference evidence="14 15" key="1">
    <citation type="submission" date="2016-02" db="EMBL/GenBank/DDBJ databases">
        <authorList>
            <consortium name="Pathogen Informatics"/>
        </authorList>
    </citation>
    <scope>NUCLEOTIDE SEQUENCE [LARGE SCALE GENOMIC DNA]</scope>
    <source>
        <strain evidence="14 15">RC20</strain>
    </source>
</reference>
<dbReference type="RefSeq" id="WP_075493031.1">
    <property type="nucleotide sequence ID" value="NZ_CP053844.1"/>
</dbReference>
<dbReference type="InterPro" id="IPR036942">
    <property type="entry name" value="Beta-barrel_TonB_sf"/>
</dbReference>
<protein>
    <submittedName>
        <fullName evidence="14">Ribosome-binding factor A</fullName>
    </submittedName>
</protein>
<evidence type="ECO:0000259" key="13">
    <source>
        <dbReference type="Pfam" id="PF07715"/>
    </source>
</evidence>
<dbReference type="PROSITE" id="PS52016">
    <property type="entry name" value="TONB_DEPENDENT_REC_3"/>
    <property type="match status" value="1"/>
</dbReference>
<proteinExistence type="inferred from homology"/>
<evidence type="ECO:0000313" key="14">
    <source>
        <dbReference type="EMBL" id="CZE46696.1"/>
    </source>
</evidence>
<evidence type="ECO:0000256" key="4">
    <source>
        <dbReference type="ARBA" id="ARBA00022692"/>
    </source>
</evidence>
<evidence type="ECO:0000256" key="7">
    <source>
        <dbReference type="ARBA" id="ARBA00023077"/>
    </source>
</evidence>
<evidence type="ECO:0000256" key="5">
    <source>
        <dbReference type="ARBA" id="ARBA00022729"/>
    </source>
</evidence>